<feature type="domain" description="Polyphosphate kinase C-terminal" evidence="11">
    <location>
        <begin position="331"/>
        <end position="497"/>
    </location>
</feature>
<feature type="binding site" evidence="6">
    <location>
        <position position="375"/>
    </location>
    <ligand>
        <name>Mg(2+)</name>
        <dbReference type="ChEBI" id="CHEBI:18420"/>
    </ligand>
</feature>
<feature type="binding site" evidence="6">
    <location>
        <position position="568"/>
    </location>
    <ligand>
        <name>ATP</name>
        <dbReference type="ChEBI" id="CHEBI:30616"/>
    </ligand>
</feature>
<evidence type="ECO:0000256" key="1">
    <source>
        <dbReference type="ARBA" id="ARBA00022553"/>
    </source>
</evidence>
<dbReference type="InterPro" id="IPR025198">
    <property type="entry name" value="PPK_N_dom"/>
</dbReference>
<dbReference type="AlphaFoldDB" id="A0A0J1D5Y3"/>
<sequence length="687" mass="77733">MSLRYPLLNRELGILGFNERVLSQAADTSVPLLERLRFICITSSNLDEFFEVRMAGMQEQMRDNPGSLSPDGMSLQHVYDLVVERAHRLVHQQYVMLQDTVFPALESEGIYFHGVESWTEAQTDWASDYFQNELLPVLTPIGLDPAHPFPRVLNKSLNFVVELEGKDAFGRQAVMGIVQAPRALPRLVRMPEALSGYPHGFVLLSSLMQRFVDALFPHLIVRSCNQFRITRNSELFVDEDEITNLRVALQGELPARHLGNAVRLEVSAETPPHMIRRLLDESELNDRDCYRVNGPVNLVRLMQLPEMVDRPDLKFVPHIPAVPKTLAASSNLFDAIDQGDVLLHHPYESFQPVLELLLQAAKDPQVVAIKQTIYRTGTDSPLMDALMQAARNGKEVTVVVELLARFDEETNINWASQLEAVGAHVVYGVVGHKCHAKMMLIVRRVSQNGKMMLRRYVHLGTGNYHPRTARLYTDFAVMTSDQQVCEDVHHVFQQLTGIGGELRLHQLWQAPFTLHPNLIEAIRAEADNARAGKKARIVAKMNALLEPTVIIALYEASQAGVKIDLIVRGVCALKPGVEGMSENITVRSIVGRFLEHHRIFYFYAGGEEKVYLSSADWMDRNFFRRVEVAFPVNDRRLKRRVIAEGLSVFLGDNQSAWLMQSDGHYQRRRPGKSMRNAQLGLLAKFCP</sequence>
<dbReference type="Pfam" id="PF17941">
    <property type="entry name" value="PP_kinase_C_1"/>
    <property type="match status" value="1"/>
</dbReference>
<name>A0A0J1D5Y3_9BURK</name>
<dbReference type="Pfam" id="PF13089">
    <property type="entry name" value="PP_kinase_N"/>
    <property type="match status" value="1"/>
</dbReference>
<keyword evidence="1 6" id="KW-0597">Phosphoprotein</keyword>
<reference evidence="12 13" key="1">
    <citation type="journal article" date="2015" name="Genome Announc.">
        <title>Draft Genome Sequence of Burkholderia sp. Strain PML1(12), an Ectomycorrhizosphere-Inhabiting Bacterium with Effective Mineral-Weathering Ability.</title>
        <authorList>
            <person name="Uroz S."/>
            <person name="Oger P."/>
        </authorList>
    </citation>
    <scope>NUCLEOTIDE SEQUENCE [LARGE SCALE GENOMIC DNA]</scope>
    <source>
        <strain evidence="13">PML1(12)</strain>
    </source>
</reference>
<keyword evidence="2 6" id="KW-0808">Transferase</keyword>
<dbReference type="NCBIfam" id="NF003918">
    <property type="entry name" value="PRK05443.1-2"/>
    <property type="match status" value="1"/>
</dbReference>
<dbReference type="Gene3D" id="1.20.58.310">
    <property type="entry name" value="Polyphosphate kinase N-terminal domain"/>
    <property type="match status" value="1"/>
</dbReference>
<dbReference type="Gene3D" id="3.30.1840.10">
    <property type="entry name" value="Polyphosphate kinase middle domain"/>
    <property type="match status" value="1"/>
</dbReference>
<dbReference type="InterPro" id="IPR036832">
    <property type="entry name" value="PPK_N_dom_sf"/>
</dbReference>
<comment type="function">
    <text evidence="6 7">Catalyzes the reversible transfer of the terminal phosphate of ATP to form a long-chain polyphosphate (polyP).</text>
</comment>
<dbReference type="InterPro" id="IPR025200">
    <property type="entry name" value="PPK_C_dom2"/>
</dbReference>
<keyword evidence="6" id="KW-0479">Metal-binding</keyword>
<dbReference type="Gene3D" id="3.30.870.10">
    <property type="entry name" value="Endonuclease Chain A"/>
    <property type="match status" value="2"/>
</dbReference>
<comment type="caution">
    <text evidence="12">The sequence shown here is derived from an EMBL/GenBank/DDBJ whole genome shotgun (WGS) entry which is preliminary data.</text>
</comment>
<dbReference type="SUPFAM" id="SSF143724">
    <property type="entry name" value="PHP14-like"/>
    <property type="match status" value="1"/>
</dbReference>
<keyword evidence="5 6" id="KW-0067">ATP-binding</keyword>
<feature type="binding site" evidence="6">
    <location>
        <position position="472"/>
    </location>
    <ligand>
        <name>ATP</name>
        <dbReference type="ChEBI" id="CHEBI:30616"/>
    </ligand>
</feature>
<evidence type="ECO:0000256" key="6">
    <source>
        <dbReference type="HAMAP-Rule" id="MF_00347"/>
    </source>
</evidence>
<dbReference type="HAMAP" id="MF_00347">
    <property type="entry name" value="Polyphosphate_kinase"/>
    <property type="match status" value="1"/>
</dbReference>
<dbReference type="InterPro" id="IPR003414">
    <property type="entry name" value="PP_kinase"/>
</dbReference>
<dbReference type="NCBIfam" id="NF003921">
    <property type="entry name" value="PRK05443.2-2"/>
    <property type="match status" value="1"/>
</dbReference>
<dbReference type="CDD" id="cd09165">
    <property type="entry name" value="PLDc_PaPPK1_C1_like"/>
    <property type="match status" value="1"/>
</dbReference>
<evidence type="ECO:0000259" key="10">
    <source>
        <dbReference type="Pfam" id="PF13090"/>
    </source>
</evidence>
<dbReference type="InterPro" id="IPR036830">
    <property type="entry name" value="PP_kinase_middle_dom_sf"/>
</dbReference>
<gene>
    <name evidence="6" type="primary">ppk</name>
    <name evidence="12" type="ORF">EOS_00665</name>
</gene>
<feature type="domain" description="Polyphosphate kinase N-terminal" evidence="9">
    <location>
        <begin position="8"/>
        <end position="112"/>
    </location>
</feature>
<dbReference type="GO" id="GO:0009358">
    <property type="term" value="C:polyphosphate kinase complex"/>
    <property type="evidence" value="ECO:0007669"/>
    <property type="project" value="InterPro"/>
</dbReference>
<dbReference type="PANTHER" id="PTHR30218:SF0">
    <property type="entry name" value="POLYPHOSPHATE KINASE"/>
    <property type="match status" value="1"/>
</dbReference>
<accession>A0A0J1D5Y3</accession>
<feature type="binding site" evidence="6">
    <location>
        <position position="405"/>
    </location>
    <ligand>
        <name>Mg(2+)</name>
        <dbReference type="ChEBI" id="CHEBI:18420"/>
    </ligand>
</feature>
<dbReference type="CDD" id="cd09168">
    <property type="entry name" value="PLDc_PaPPK1_C2_like"/>
    <property type="match status" value="1"/>
</dbReference>
<comment type="PTM">
    <text evidence="6 7">An intermediate of this reaction is the autophosphorylated ppk in which a phosphate is covalently linked to a histidine residue through a N-P bond.</text>
</comment>
<keyword evidence="4 6" id="KW-0418">Kinase</keyword>
<dbReference type="InterPro" id="IPR024953">
    <property type="entry name" value="PP_kinase_middle"/>
</dbReference>
<evidence type="ECO:0000259" key="8">
    <source>
        <dbReference type="Pfam" id="PF02503"/>
    </source>
</evidence>
<feature type="binding site" evidence="6">
    <location>
        <position position="45"/>
    </location>
    <ligand>
        <name>ATP</name>
        <dbReference type="ChEBI" id="CHEBI:30616"/>
    </ligand>
</feature>
<dbReference type="GO" id="GO:0005524">
    <property type="term" value="F:ATP binding"/>
    <property type="evidence" value="ECO:0007669"/>
    <property type="project" value="UniProtKB-KW"/>
</dbReference>
<organism evidence="12 13">
    <name type="scientific">Caballeronia mineralivorans PML1(12)</name>
    <dbReference type="NCBI Taxonomy" id="908627"/>
    <lineage>
        <taxon>Bacteria</taxon>
        <taxon>Pseudomonadati</taxon>
        <taxon>Pseudomonadota</taxon>
        <taxon>Betaproteobacteria</taxon>
        <taxon>Burkholderiales</taxon>
        <taxon>Burkholderiaceae</taxon>
        <taxon>Caballeronia</taxon>
    </lineage>
</organism>
<keyword evidence="13" id="KW-1185">Reference proteome</keyword>
<feature type="domain" description="Polyphosphate kinase middle" evidence="8">
    <location>
        <begin position="122"/>
        <end position="304"/>
    </location>
</feature>
<comment type="cofactor">
    <cofactor evidence="6">
        <name>Mg(2+)</name>
        <dbReference type="ChEBI" id="CHEBI:18420"/>
    </cofactor>
</comment>
<protein>
    <recommendedName>
        <fullName evidence="6 7">Polyphosphate kinase</fullName>
        <ecNumber evidence="6 7">2.7.4.1</ecNumber>
    </recommendedName>
    <alternativeName>
        <fullName evidence="6">ATP-polyphosphate phosphotransferase</fullName>
    </alternativeName>
    <alternativeName>
        <fullName evidence="6">Polyphosphoric acid kinase</fullName>
    </alternativeName>
</protein>
<dbReference type="Proteomes" id="UP000035963">
    <property type="component" value="Unassembled WGS sequence"/>
</dbReference>
<dbReference type="OrthoDB" id="9761456at2"/>
<proteinExistence type="inferred from homology"/>
<dbReference type="Pfam" id="PF02503">
    <property type="entry name" value="PP_kinase"/>
    <property type="match status" value="1"/>
</dbReference>
<dbReference type="EMBL" id="AEJF01000005">
    <property type="protein sequence ID" value="KLU28075.1"/>
    <property type="molecule type" value="Genomic_DNA"/>
</dbReference>
<evidence type="ECO:0000256" key="3">
    <source>
        <dbReference type="ARBA" id="ARBA00022741"/>
    </source>
</evidence>
<dbReference type="PANTHER" id="PTHR30218">
    <property type="entry name" value="POLYPHOSPHATE KINASE"/>
    <property type="match status" value="1"/>
</dbReference>
<comment type="similarity">
    <text evidence="6 7">Belongs to the polyphosphate kinase 1 (PPK1) family.</text>
</comment>
<dbReference type="GO" id="GO:0008976">
    <property type="term" value="F:polyphosphate kinase activity"/>
    <property type="evidence" value="ECO:0007669"/>
    <property type="project" value="UniProtKB-UniRule"/>
</dbReference>
<dbReference type="RefSeq" id="WP_047844678.1">
    <property type="nucleotide sequence ID" value="NZ_AEJF01000005.1"/>
</dbReference>
<dbReference type="PIRSF" id="PIRSF015589">
    <property type="entry name" value="PP_kinase"/>
    <property type="match status" value="1"/>
</dbReference>
<dbReference type="PATRIC" id="fig|908627.4.peg.147"/>
<dbReference type="NCBIfam" id="TIGR03705">
    <property type="entry name" value="poly_P_kin"/>
    <property type="match status" value="1"/>
</dbReference>
<evidence type="ECO:0000313" key="12">
    <source>
        <dbReference type="EMBL" id="KLU28075.1"/>
    </source>
</evidence>
<keyword evidence="6" id="KW-0460">Magnesium</keyword>
<evidence type="ECO:0000256" key="4">
    <source>
        <dbReference type="ARBA" id="ARBA00022777"/>
    </source>
</evidence>
<feature type="binding site" evidence="6">
    <location>
        <position position="596"/>
    </location>
    <ligand>
        <name>ATP</name>
        <dbReference type="ChEBI" id="CHEBI:30616"/>
    </ligand>
</feature>
<evidence type="ECO:0000256" key="5">
    <source>
        <dbReference type="ARBA" id="ARBA00022840"/>
    </source>
</evidence>
<evidence type="ECO:0000256" key="7">
    <source>
        <dbReference type="RuleBase" id="RU003800"/>
    </source>
</evidence>
<comment type="catalytic activity">
    <reaction evidence="6 7">
        <text>[phosphate](n) + ATP = [phosphate](n+1) + ADP</text>
        <dbReference type="Rhea" id="RHEA:19573"/>
        <dbReference type="Rhea" id="RHEA-COMP:9859"/>
        <dbReference type="Rhea" id="RHEA-COMP:14280"/>
        <dbReference type="ChEBI" id="CHEBI:16838"/>
        <dbReference type="ChEBI" id="CHEBI:30616"/>
        <dbReference type="ChEBI" id="CHEBI:456216"/>
        <dbReference type="EC" id="2.7.4.1"/>
    </reaction>
</comment>
<evidence type="ECO:0000259" key="11">
    <source>
        <dbReference type="Pfam" id="PF17941"/>
    </source>
</evidence>
<feature type="active site" description="Phosphohistidine intermediate" evidence="6">
    <location>
        <position position="435"/>
    </location>
</feature>
<feature type="domain" description="Polyphosphate kinase C-terminal" evidence="10">
    <location>
        <begin position="508"/>
        <end position="678"/>
    </location>
</feature>
<dbReference type="GO" id="GO:0006799">
    <property type="term" value="P:polyphosphate biosynthetic process"/>
    <property type="evidence" value="ECO:0007669"/>
    <property type="project" value="UniProtKB-UniRule"/>
</dbReference>
<evidence type="ECO:0000259" key="9">
    <source>
        <dbReference type="Pfam" id="PF13089"/>
    </source>
</evidence>
<dbReference type="EC" id="2.7.4.1" evidence="6 7"/>
<dbReference type="NCBIfam" id="NF003917">
    <property type="entry name" value="PRK05443.1-1"/>
    <property type="match status" value="1"/>
</dbReference>
<evidence type="ECO:0000256" key="2">
    <source>
        <dbReference type="ARBA" id="ARBA00022679"/>
    </source>
</evidence>
<dbReference type="SUPFAM" id="SSF140356">
    <property type="entry name" value="PPK N-terminal domain-like"/>
    <property type="match status" value="1"/>
</dbReference>
<dbReference type="Pfam" id="PF13090">
    <property type="entry name" value="PP_kinase_C"/>
    <property type="match status" value="1"/>
</dbReference>
<dbReference type="SUPFAM" id="SSF56024">
    <property type="entry name" value="Phospholipase D/nuclease"/>
    <property type="match status" value="2"/>
</dbReference>
<dbReference type="GO" id="GO:0046872">
    <property type="term" value="F:metal ion binding"/>
    <property type="evidence" value="ECO:0007669"/>
    <property type="project" value="UniProtKB-KW"/>
</dbReference>
<keyword evidence="3 6" id="KW-0547">Nucleotide-binding</keyword>
<evidence type="ECO:0000313" key="13">
    <source>
        <dbReference type="Proteomes" id="UP000035963"/>
    </source>
</evidence>
<dbReference type="InterPro" id="IPR041108">
    <property type="entry name" value="PP_kinase_C_1"/>
</dbReference>